<feature type="transmembrane region" description="Helical" evidence="1">
    <location>
        <begin position="430"/>
        <end position="449"/>
    </location>
</feature>
<keyword evidence="1" id="KW-0812">Transmembrane</keyword>
<keyword evidence="1" id="KW-0472">Membrane</keyword>
<accession>A0AA45C6Z7</accession>
<feature type="transmembrane region" description="Helical" evidence="1">
    <location>
        <begin position="484"/>
        <end position="501"/>
    </location>
</feature>
<feature type="transmembrane region" description="Helical" evidence="1">
    <location>
        <begin position="60"/>
        <end position="82"/>
    </location>
</feature>
<dbReference type="EMBL" id="QGGI01000008">
    <property type="protein sequence ID" value="PWJ93273.1"/>
    <property type="molecule type" value="Genomic_DNA"/>
</dbReference>
<feature type="transmembrane region" description="Helical" evidence="1">
    <location>
        <begin position="24"/>
        <end position="40"/>
    </location>
</feature>
<keyword evidence="1" id="KW-1133">Transmembrane helix</keyword>
<feature type="transmembrane region" description="Helical" evidence="1">
    <location>
        <begin position="207"/>
        <end position="227"/>
    </location>
</feature>
<evidence type="ECO:0000313" key="2">
    <source>
        <dbReference type="EMBL" id="PWJ93273.1"/>
    </source>
</evidence>
<protein>
    <submittedName>
        <fullName evidence="2">Uncharacterized protein</fullName>
    </submittedName>
</protein>
<feature type="transmembrane region" description="Helical" evidence="1">
    <location>
        <begin position="176"/>
        <end position="195"/>
    </location>
</feature>
<feature type="transmembrane region" description="Helical" evidence="1">
    <location>
        <begin position="398"/>
        <end position="418"/>
    </location>
</feature>
<evidence type="ECO:0000256" key="1">
    <source>
        <dbReference type="SAM" id="Phobius"/>
    </source>
</evidence>
<evidence type="ECO:0000313" key="3">
    <source>
        <dbReference type="Proteomes" id="UP000245921"/>
    </source>
</evidence>
<feature type="transmembrane region" description="Helical" evidence="1">
    <location>
        <begin position="247"/>
        <end position="271"/>
    </location>
</feature>
<sequence length="511" mass="60502">MNKINQILTLTRLEVLQFLRSKKFVYITLLTIFFGMLTIAPDDSPIHILNSHKRGIYNSAWIGLKMALFINSFFYLIAFFFIRNTIYQDKINNLDVFISSSSIGKGSYLVYKQLSKFFIMFIITFILIISAGFMQLYRGEDLNINVINLFKVWFFTSLPALFFIASLSVLFESVKFLRNIFGGIVFIILGHYLLYYSLIQVNNVNIINMDVFGVGYFIDYMGGFILLTNRVHGTFLIDNVVIEPCYMYSRLFIIFLGIIILTISIFLFKGIKDFKPYKKKKFDFFKNKMTLLRDRDYVLKDYDIKKFINDQETKYKFNFFQLVSKEINIIINNKYALTVLNLIFIFFIFIFQKSETYFFVYNFSFFLSYLYVSNIISKEYKTRVQNITFYINNFSNKQFFGSILAGFIVLNLSLSGIIIKSLLEAKYIEIIYIMIIEFMIIITAYFFGLTFKSTNILDIIVFFLAYSAFQQKTEIIYILENNNFIYYLLFTIILMFISYLIRSLQIRYFKG</sequence>
<organism evidence="2 3">
    <name type="scientific">Oceanotoga teriensis</name>
    <dbReference type="NCBI Taxonomy" id="515440"/>
    <lineage>
        <taxon>Bacteria</taxon>
        <taxon>Thermotogati</taxon>
        <taxon>Thermotogota</taxon>
        <taxon>Thermotogae</taxon>
        <taxon>Petrotogales</taxon>
        <taxon>Petrotogaceae</taxon>
        <taxon>Oceanotoga</taxon>
    </lineage>
</organism>
<feature type="transmembrane region" description="Helical" evidence="1">
    <location>
        <begin position="117"/>
        <end position="137"/>
    </location>
</feature>
<dbReference type="RefSeq" id="WP_109604799.1">
    <property type="nucleotide sequence ID" value="NZ_QGGI01000008.1"/>
</dbReference>
<proteinExistence type="predicted"/>
<feature type="transmembrane region" description="Helical" evidence="1">
    <location>
        <begin position="149"/>
        <end position="170"/>
    </location>
</feature>
<dbReference type="Proteomes" id="UP000245921">
    <property type="component" value="Unassembled WGS sequence"/>
</dbReference>
<name>A0AA45C6Z7_9BACT</name>
<dbReference type="AlphaFoldDB" id="A0AA45C6Z7"/>
<feature type="transmembrane region" description="Helical" evidence="1">
    <location>
        <begin position="335"/>
        <end position="352"/>
    </location>
</feature>
<feature type="transmembrane region" description="Helical" evidence="1">
    <location>
        <begin position="358"/>
        <end position="377"/>
    </location>
</feature>
<comment type="caution">
    <text evidence="2">The sequence shown here is derived from an EMBL/GenBank/DDBJ whole genome shotgun (WGS) entry which is preliminary data.</text>
</comment>
<reference evidence="2 3" key="1">
    <citation type="submission" date="2018-05" db="EMBL/GenBank/DDBJ databases">
        <title>Genomic Encyclopedia of Type Strains, Phase IV (KMG-IV): sequencing the most valuable type-strain genomes for metagenomic binning, comparative biology and taxonomic classification.</title>
        <authorList>
            <person name="Goeker M."/>
        </authorList>
    </citation>
    <scope>NUCLEOTIDE SEQUENCE [LARGE SCALE GENOMIC DNA]</scope>
    <source>
        <strain evidence="2 3">DSM 24906</strain>
    </source>
</reference>
<gene>
    <name evidence="2" type="ORF">C7380_108103</name>
</gene>
<keyword evidence="3" id="KW-1185">Reference proteome</keyword>